<organism evidence="3 4">
    <name type="scientific">Cytobacillus firmus</name>
    <name type="common">Bacillus firmus</name>
    <dbReference type="NCBI Taxonomy" id="1399"/>
    <lineage>
        <taxon>Bacteria</taxon>
        <taxon>Bacillati</taxon>
        <taxon>Bacillota</taxon>
        <taxon>Bacilli</taxon>
        <taxon>Bacillales</taxon>
        <taxon>Bacillaceae</taxon>
        <taxon>Cytobacillus</taxon>
    </lineage>
</organism>
<proteinExistence type="predicted"/>
<feature type="active site" description="Proton donor/acceptor" evidence="2">
    <location>
        <position position="106"/>
    </location>
</feature>
<dbReference type="EMBL" id="QNSF01000004">
    <property type="protein sequence ID" value="RBP94372.1"/>
    <property type="molecule type" value="Genomic_DNA"/>
</dbReference>
<evidence type="ECO:0000313" key="3">
    <source>
        <dbReference type="EMBL" id="RBP94372.1"/>
    </source>
</evidence>
<dbReference type="CDD" id="cd05828">
    <property type="entry name" value="Sortase_D_1"/>
    <property type="match status" value="1"/>
</dbReference>
<evidence type="ECO:0000256" key="2">
    <source>
        <dbReference type="PIRSR" id="PIRSR605754-1"/>
    </source>
</evidence>
<dbReference type="InterPro" id="IPR041999">
    <property type="entry name" value="Sortase_D_1"/>
</dbReference>
<keyword evidence="4" id="KW-1185">Reference proteome</keyword>
<feature type="active site" description="Acyl-thioester intermediate" evidence="2">
    <location>
        <position position="164"/>
    </location>
</feature>
<comment type="caution">
    <text evidence="3">The sequence shown here is derived from an EMBL/GenBank/DDBJ whole genome shotgun (WGS) entry which is preliminary data.</text>
</comment>
<dbReference type="NCBIfam" id="NF033746">
    <property type="entry name" value="class_D_sortase"/>
    <property type="match status" value="1"/>
</dbReference>
<dbReference type="Gene3D" id="2.40.260.10">
    <property type="entry name" value="Sortase"/>
    <property type="match status" value="1"/>
</dbReference>
<dbReference type="SUPFAM" id="SSF63817">
    <property type="entry name" value="Sortase"/>
    <property type="match status" value="1"/>
</dbReference>
<sequence length="184" mass="20899">MKYAVLFLLLAGSVLTGYSLWQIRDSHVQTEEKKEEAMEILEASKTEPISLDFQPNETIGLLTVPKLQKDIPIIEGTDEEQLAVGVGHYPGTAFPTQKDQIVLSGHRDTVFRQFDQLELGDIFTVKLPYGEFSYEIYDTKIVDADDRTIIRRTAPDEILTVTTCYPFSYLGDAPQRFIFYAKPL</sequence>
<protein>
    <submittedName>
        <fullName evidence="3">Sortase A</fullName>
    </submittedName>
</protein>
<dbReference type="GO" id="GO:0016787">
    <property type="term" value="F:hydrolase activity"/>
    <property type="evidence" value="ECO:0007669"/>
    <property type="project" value="UniProtKB-KW"/>
</dbReference>
<evidence type="ECO:0000313" key="4">
    <source>
        <dbReference type="Proteomes" id="UP000252731"/>
    </source>
</evidence>
<dbReference type="Proteomes" id="UP000252731">
    <property type="component" value="Unassembled WGS sequence"/>
</dbReference>
<name>A0A366JZ75_CYTFI</name>
<dbReference type="AlphaFoldDB" id="A0A366JZ75"/>
<dbReference type="InterPro" id="IPR023365">
    <property type="entry name" value="Sortase_dom-sf"/>
</dbReference>
<keyword evidence="1" id="KW-0378">Hydrolase</keyword>
<reference evidence="3 4" key="1">
    <citation type="submission" date="2018-06" db="EMBL/GenBank/DDBJ databases">
        <title>Freshwater and sediment microbial communities from various areas in North America, analyzing microbe dynamics in response to fracking.</title>
        <authorList>
            <person name="Lamendella R."/>
        </authorList>
    </citation>
    <scope>NUCLEOTIDE SEQUENCE [LARGE SCALE GENOMIC DNA]</scope>
    <source>
        <strain evidence="3 4">14_TX</strain>
    </source>
</reference>
<evidence type="ECO:0000256" key="1">
    <source>
        <dbReference type="ARBA" id="ARBA00022801"/>
    </source>
</evidence>
<dbReference type="InterPro" id="IPR005754">
    <property type="entry name" value="Sortase"/>
</dbReference>
<dbReference type="NCBIfam" id="TIGR01076">
    <property type="entry name" value="sortase_fam"/>
    <property type="match status" value="1"/>
</dbReference>
<accession>A0A366JZ75</accession>
<dbReference type="Pfam" id="PF04203">
    <property type="entry name" value="Sortase"/>
    <property type="match status" value="1"/>
</dbReference>
<dbReference type="InterPro" id="IPR053525">
    <property type="entry name" value="Sortase_D"/>
</dbReference>
<gene>
    <name evidence="3" type="ORF">DFO70_10411</name>
</gene>